<keyword evidence="2" id="KW-1185">Reference proteome</keyword>
<dbReference type="PANTHER" id="PTHR37048">
    <property type="entry name" value="QUESTIONABLE PROTEIN"/>
    <property type="match status" value="1"/>
</dbReference>
<dbReference type="Proteomes" id="UP001175000">
    <property type="component" value="Unassembled WGS sequence"/>
</dbReference>
<gene>
    <name evidence="1" type="ORF">B0T14DRAFT_440404</name>
</gene>
<evidence type="ECO:0000313" key="2">
    <source>
        <dbReference type="Proteomes" id="UP001175000"/>
    </source>
</evidence>
<organism evidence="1 2">
    <name type="scientific">Immersiella caudata</name>
    <dbReference type="NCBI Taxonomy" id="314043"/>
    <lineage>
        <taxon>Eukaryota</taxon>
        <taxon>Fungi</taxon>
        <taxon>Dikarya</taxon>
        <taxon>Ascomycota</taxon>
        <taxon>Pezizomycotina</taxon>
        <taxon>Sordariomycetes</taxon>
        <taxon>Sordariomycetidae</taxon>
        <taxon>Sordariales</taxon>
        <taxon>Lasiosphaeriaceae</taxon>
        <taxon>Immersiella</taxon>
    </lineage>
</organism>
<dbReference type="EMBL" id="JAULSU010000007">
    <property type="protein sequence ID" value="KAK0610739.1"/>
    <property type="molecule type" value="Genomic_DNA"/>
</dbReference>
<reference evidence="1" key="1">
    <citation type="submission" date="2023-06" db="EMBL/GenBank/DDBJ databases">
        <title>Genome-scale phylogeny and comparative genomics of the fungal order Sordariales.</title>
        <authorList>
            <consortium name="Lawrence Berkeley National Laboratory"/>
            <person name="Hensen N."/>
            <person name="Bonometti L."/>
            <person name="Westerberg I."/>
            <person name="Brannstrom I.O."/>
            <person name="Guillou S."/>
            <person name="Cros-Aarteil S."/>
            <person name="Calhoun S."/>
            <person name="Haridas S."/>
            <person name="Kuo A."/>
            <person name="Mondo S."/>
            <person name="Pangilinan J."/>
            <person name="Riley R."/>
            <person name="Labutti K."/>
            <person name="Andreopoulos B."/>
            <person name="Lipzen A."/>
            <person name="Chen C."/>
            <person name="Yanf M."/>
            <person name="Daum C."/>
            <person name="Ng V."/>
            <person name="Clum A."/>
            <person name="Steindorff A."/>
            <person name="Ohm R."/>
            <person name="Martin F."/>
            <person name="Silar P."/>
            <person name="Natvig D."/>
            <person name="Lalanne C."/>
            <person name="Gautier V."/>
            <person name="Ament-Velasquez S.L."/>
            <person name="Kruys A."/>
            <person name="Hutchinson M.I."/>
            <person name="Powell A.J."/>
            <person name="Barry K."/>
            <person name="Miller A.N."/>
            <person name="Grigoriev I.V."/>
            <person name="Debuchy R."/>
            <person name="Gladieux P."/>
            <person name="Thoren M.H."/>
            <person name="Johannesson H."/>
        </authorList>
    </citation>
    <scope>NUCLEOTIDE SEQUENCE</scope>
    <source>
        <strain evidence="1">CBS 606.72</strain>
    </source>
</reference>
<evidence type="ECO:0000313" key="1">
    <source>
        <dbReference type="EMBL" id="KAK0610739.1"/>
    </source>
</evidence>
<sequence>MPRSRHRQRDRHEQTRLAGTILWLPPKDPDAIPTSLPAECHDHPVVILSPRSVENNVVVLLLTSLGGKDLEEKYPTNPARRRQYLPIHPASLHPDLNVLLCVDGGLVLRKKSYVSLTTQFTIPISVLRPYQSSRRPLRYALKASSYQALVKFVKFTAPLESPSLHMDPAPVPAEPRP</sequence>
<dbReference type="AlphaFoldDB" id="A0AA39U4A4"/>
<proteinExistence type="predicted"/>
<comment type="caution">
    <text evidence="1">The sequence shown here is derived from an EMBL/GenBank/DDBJ whole genome shotgun (WGS) entry which is preliminary data.</text>
</comment>
<dbReference type="PANTHER" id="PTHR37048:SF2">
    <property type="entry name" value="QUESTIONABLE PROTEIN"/>
    <property type="match status" value="1"/>
</dbReference>
<protein>
    <submittedName>
        <fullName evidence="1">Uncharacterized protein</fullName>
    </submittedName>
</protein>
<feature type="non-terminal residue" evidence="1">
    <location>
        <position position="177"/>
    </location>
</feature>
<name>A0AA39U4A4_9PEZI</name>
<accession>A0AA39U4A4</accession>